<keyword evidence="3" id="KW-0238">DNA-binding</keyword>
<dbReference type="KEGG" id="qsa:O6P43_016110"/>
<dbReference type="CDD" id="cd10017">
    <property type="entry name" value="B3_DNA"/>
    <property type="match status" value="2"/>
</dbReference>
<evidence type="ECO:0000256" key="2">
    <source>
        <dbReference type="ARBA" id="ARBA00023015"/>
    </source>
</evidence>
<protein>
    <submittedName>
        <fullName evidence="8">B3 domain-containing protein</fullName>
    </submittedName>
</protein>
<name>A0AAD7PTL6_QUISA</name>
<dbReference type="SUPFAM" id="SSF101936">
    <property type="entry name" value="DNA-binding pseudobarrel domain"/>
    <property type="match status" value="2"/>
</dbReference>
<evidence type="ECO:0000256" key="5">
    <source>
        <dbReference type="ARBA" id="ARBA00023242"/>
    </source>
</evidence>
<dbReference type="Proteomes" id="UP001163823">
    <property type="component" value="Chromosome 6"/>
</dbReference>
<evidence type="ECO:0000256" key="3">
    <source>
        <dbReference type="ARBA" id="ARBA00023125"/>
    </source>
</evidence>
<keyword evidence="9" id="KW-1185">Reference proteome</keyword>
<organism evidence="8 9">
    <name type="scientific">Quillaja saponaria</name>
    <name type="common">Soap bark tree</name>
    <dbReference type="NCBI Taxonomy" id="32244"/>
    <lineage>
        <taxon>Eukaryota</taxon>
        <taxon>Viridiplantae</taxon>
        <taxon>Streptophyta</taxon>
        <taxon>Embryophyta</taxon>
        <taxon>Tracheophyta</taxon>
        <taxon>Spermatophyta</taxon>
        <taxon>Magnoliopsida</taxon>
        <taxon>eudicotyledons</taxon>
        <taxon>Gunneridae</taxon>
        <taxon>Pentapetalae</taxon>
        <taxon>rosids</taxon>
        <taxon>fabids</taxon>
        <taxon>Fabales</taxon>
        <taxon>Quillajaceae</taxon>
        <taxon>Quillaja</taxon>
    </lineage>
</organism>
<keyword evidence="2" id="KW-0805">Transcription regulation</keyword>
<dbReference type="Pfam" id="PF02362">
    <property type="entry name" value="B3"/>
    <property type="match status" value="2"/>
</dbReference>
<dbReference type="EMBL" id="JARAOO010000006">
    <property type="protein sequence ID" value="KAJ7966674.1"/>
    <property type="molecule type" value="Genomic_DNA"/>
</dbReference>
<feature type="compositionally biased region" description="Basic and acidic residues" evidence="6">
    <location>
        <begin position="204"/>
        <end position="226"/>
    </location>
</feature>
<evidence type="ECO:0000313" key="8">
    <source>
        <dbReference type="EMBL" id="KAJ7966674.1"/>
    </source>
</evidence>
<dbReference type="InterPro" id="IPR003340">
    <property type="entry name" value="B3_DNA-bd"/>
</dbReference>
<feature type="region of interest" description="Disordered" evidence="6">
    <location>
        <begin position="196"/>
        <end position="237"/>
    </location>
</feature>
<dbReference type="GO" id="GO:0005634">
    <property type="term" value="C:nucleus"/>
    <property type="evidence" value="ECO:0007669"/>
    <property type="project" value="UniProtKB-SubCell"/>
</dbReference>
<evidence type="ECO:0000259" key="7">
    <source>
        <dbReference type="PROSITE" id="PS50863"/>
    </source>
</evidence>
<dbReference type="PROSITE" id="PS50863">
    <property type="entry name" value="B3"/>
    <property type="match status" value="2"/>
</dbReference>
<feature type="region of interest" description="Disordered" evidence="6">
    <location>
        <begin position="132"/>
        <end position="178"/>
    </location>
</feature>
<keyword evidence="4" id="KW-0804">Transcription</keyword>
<dbReference type="Gene3D" id="2.40.330.10">
    <property type="entry name" value="DNA-binding pseudobarrel domain"/>
    <property type="match status" value="2"/>
</dbReference>
<feature type="domain" description="TF-B3" evidence="7">
    <location>
        <begin position="22"/>
        <end position="115"/>
    </location>
</feature>
<accession>A0AAD7PTL6</accession>
<dbReference type="GO" id="GO:0003677">
    <property type="term" value="F:DNA binding"/>
    <property type="evidence" value="ECO:0007669"/>
    <property type="project" value="UniProtKB-KW"/>
</dbReference>
<evidence type="ECO:0000256" key="4">
    <source>
        <dbReference type="ARBA" id="ARBA00023163"/>
    </source>
</evidence>
<gene>
    <name evidence="8" type="ORF">O6P43_016110</name>
</gene>
<keyword evidence="5" id="KW-0539">Nucleus</keyword>
<comment type="caution">
    <text evidence="8">The sequence shown here is derived from an EMBL/GenBank/DDBJ whole genome shotgun (WGS) entry which is preliminary data.</text>
</comment>
<dbReference type="PANTHER" id="PTHR31391">
    <property type="entry name" value="B3 DOMAIN-CONTAINING PROTEIN OS11G0197600-RELATED"/>
    <property type="match status" value="1"/>
</dbReference>
<dbReference type="SMART" id="SM01019">
    <property type="entry name" value="B3"/>
    <property type="match status" value="2"/>
</dbReference>
<evidence type="ECO:0000256" key="6">
    <source>
        <dbReference type="SAM" id="MobiDB-lite"/>
    </source>
</evidence>
<sequence>MAETCKSSRSLPEEIYWNHFKFIRFTQFLGSDYHKQLALPKKFSDNMKKKLPENVTLKGPSGMLWNLQLTTKDDTLFFSHGWQQFVKDHCLEDTDFLNFMYNGESQFDVSIVNRESLCEKEASYFVQKCADTEHESGGPSKRKQKEISLEELHNPSNSGVRCTEPEKSGNSDSIPVPSRFVPFEDTNNKIKKLVSSINPLQTTQKDRHTEAFRGDMSKSADAEPSSKKRKGTYAQLYTSNRRPVTEVEKRNALQLAEAALTAESFSIVIRPSHAYKRFFVFLPKWWTLKHMSPQNQGLILRIGEEEWCTRYTYDRYRRCGGFTGGWRYFAIDNNLEEFDVCVFKPACQMNNSMVLDVSIFRVVEEVTRLLPVVSGKQRGRKKTKT</sequence>
<dbReference type="InterPro" id="IPR015300">
    <property type="entry name" value="DNA-bd_pseudobarrel_sf"/>
</dbReference>
<evidence type="ECO:0000313" key="9">
    <source>
        <dbReference type="Proteomes" id="UP001163823"/>
    </source>
</evidence>
<proteinExistence type="predicted"/>
<evidence type="ECO:0000256" key="1">
    <source>
        <dbReference type="ARBA" id="ARBA00004123"/>
    </source>
</evidence>
<dbReference type="PANTHER" id="PTHR31391:SF157">
    <property type="entry name" value="B3 DOMAIN-CONTAINING PROTEIN REM16"/>
    <property type="match status" value="1"/>
</dbReference>
<comment type="subcellular location">
    <subcellularLocation>
        <location evidence="1">Nucleus</location>
    </subcellularLocation>
</comment>
<dbReference type="AlphaFoldDB" id="A0AAD7PTL6"/>
<dbReference type="InterPro" id="IPR044837">
    <property type="entry name" value="REM16-like"/>
</dbReference>
<feature type="domain" description="TF-B3" evidence="7">
    <location>
        <begin position="265"/>
        <end position="363"/>
    </location>
</feature>
<reference evidence="8" key="1">
    <citation type="journal article" date="2023" name="Science">
        <title>Elucidation of the pathway for biosynthesis of saponin adjuvants from the soapbark tree.</title>
        <authorList>
            <person name="Reed J."/>
            <person name="Orme A."/>
            <person name="El-Demerdash A."/>
            <person name="Owen C."/>
            <person name="Martin L.B.B."/>
            <person name="Misra R.C."/>
            <person name="Kikuchi S."/>
            <person name="Rejzek M."/>
            <person name="Martin A.C."/>
            <person name="Harkess A."/>
            <person name="Leebens-Mack J."/>
            <person name="Louveau T."/>
            <person name="Stephenson M.J."/>
            <person name="Osbourn A."/>
        </authorList>
    </citation>
    <scope>NUCLEOTIDE SEQUENCE</scope>
    <source>
        <strain evidence="8">S10</strain>
    </source>
</reference>